<evidence type="ECO:0000313" key="1">
    <source>
        <dbReference type="EMBL" id="KAJ9656401.1"/>
    </source>
</evidence>
<evidence type="ECO:0000313" key="2">
    <source>
        <dbReference type="Proteomes" id="UP001172386"/>
    </source>
</evidence>
<dbReference type="EMBL" id="JAPDRQ010000078">
    <property type="protein sequence ID" value="KAJ9656401.1"/>
    <property type="molecule type" value="Genomic_DNA"/>
</dbReference>
<name>A0ACC3A744_9EURO</name>
<proteinExistence type="predicted"/>
<organism evidence="1 2">
    <name type="scientific">Neophaeococcomyces mojaviensis</name>
    <dbReference type="NCBI Taxonomy" id="3383035"/>
    <lineage>
        <taxon>Eukaryota</taxon>
        <taxon>Fungi</taxon>
        <taxon>Dikarya</taxon>
        <taxon>Ascomycota</taxon>
        <taxon>Pezizomycotina</taxon>
        <taxon>Eurotiomycetes</taxon>
        <taxon>Chaetothyriomycetidae</taxon>
        <taxon>Chaetothyriales</taxon>
        <taxon>Chaetothyriales incertae sedis</taxon>
        <taxon>Neophaeococcomyces</taxon>
    </lineage>
</organism>
<dbReference type="Proteomes" id="UP001172386">
    <property type="component" value="Unassembled WGS sequence"/>
</dbReference>
<keyword evidence="2" id="KW-1185">Reference proteome</keyword>
<accession>A0ACC3A744</accession>
<reference evidence="1" key="1">
    <citation type="submission" date="2022-10" db="EMBL/GenBank/DDBJ databases">
        <title>Culturing micro-colonial fungi from biological soil crusts in the Mojave desert and describing Neophaeococcomyces mojavensis, and introducing the new genera and species Taxawa tesnikishii.</title>
        <authorList>
            <person name="Kurbessoian T."/>
            <person name="Stajich J.E."/>
        </authorList>
    </citation>
    <scope>NUCLEOTIDE SEQUENCE</scope>
    <source>
        <strain evidence="1">JES_112</strain>
    </source>
</reference>
<comment type="caution">
    <text evidence="1">The sequence shown here is derived from an EMBL/GenBank/DDBJ whole genome shotgun (WGS) entry which is preliminary data.</text>
</comment>
<sequence length="806" mass="90747">MDVSPTHDAANERAVLKSRRTYVACVPCRNRKVKCQIHESPPCAKCRREHRECYFRPTKTGPKHRDPPRWTQDDSNASYTQTAAEIVPEESASPPANSRFISDAFDGHVVDGCEGSASTTEASGPQTDGGSARIWRGDQVMSSVIAQPRHALEVLFTTGRPDISTRQGISGVTTEQSNSQYQALPEANRALETNDRPNFYAPSPLSVVADDVLDSWDNFRFVRQGWFTAQEAVTYLDLFFENLSPMCPILLDRYKDHNNHKILILEEPMLCCTLLAISSRFHVLTGPGGYSRGHWIHSRLWQYCERLIQRLMMGQEKTSSAKIRTIGTIEAFMLISDWHPRALHFPPETDGWDSAFLPEVWKKQDRVGRDGNAPFIRWQEDVFEAARRSDRMSWMLLGAATSLMCELEQNPEDLASLSTNPNTARSLRAKTVLGVYAIQLATRLGNTSFLPSEFSDHLSSATAFRSDDAIYDRVWKTLMAKWIELTRLEKTASVIFFQSSSNLKQMLSANRYIDVIRHFMPTLDTWHRECVESHHIAPMMKDLLMIQFYHLRIIIKAISLQAVVNRVAAQTQQSGVTQIWDAGSIGNSISVQDQSFIRGLIEDCQSVLKIATSLAENRALRYAPLRILINITSASVFLLKAMSVGVRDSDLKLSLAVLEQSINVLKSSPVDDMDFSARYASLIENQVQRFKLNFKVSQPTRHNSPTPDLSAHGIAQMSQVNGSLRPMAYIPPVERNASNNTSVTTSNPPLVDGDYYQEGEENGIFTDEWWSQPFDPAVAPFNMSNDHLTWGFGLDSLDFLWNLPDG</sequence>
<protein>
    <submittedName>
        <fullName evidence="1">Uncharacterized protein</fullName>
    </submittedName>
</protein>
<gene>
    <name evidence="1" type="ORF">H2198_004979</name>
</gene>